<dbReference type="PANTHER" id="PTHR47642:SF7">
    <property type="entry name" value="ATP-DEPENDENT DNA HELICASE PIF1"/>
    <property type="match status" value="1"/>
</dbReference>
<dbReference type="InterPro" id="IPR010285">
    <property type="entry name" value="DNA_helicase_pif1-like_DEAD"/>
</dbReference>
<dbReference type="InterPro" id="IPR027417">
    <property type="entry name" value="P-loop_NTPase"/>
</dbReference>
<dbReference type="SUPFAM" id="SSF47819">
    <property type="entry name" value="HRDC-like"/>
    <property type="match status" value="1"/>
</dbReference>
<dbReference type="SUPFAM" id="SSF52540">
    <property type="entry name" value="P-loop containing nucleoside triphosphate hydrolases"/>
    <property type="match status" value="2"/>
</dbReference>
<dbReference type="InterPro" id="IPR051055">
    <property type="entry name" value="PIF1_helicase"/>
</dbReference>
<accession>A0ABS3JL58</accession>
<dbReference type="Gene3D" id="2.30.30.940">
    <property type="match status" value="1"/>
</dbReference>
<protein>
    <submittedName>
        <fullName evidence="2">AAA family ATPase</fullName>
    </submittedName>
</protein>
<feature type="domain" description="HRDC" evidence="1">
    <location>
        <begin position="626"/>
        <end position="706"/>
    </location>
</feature>
<dbReference type="Pfam" id="PF00570">
    <property type="entry name" value="HRDC"/>
    <property type="match status" value="1"/>
</dbReference>
<dbReference type="CDD" id="cd18809">
    <property type="entry name" value="SF1_C_RecD"/>
    <property type="match status" value="1"/>
</dbReference>
<dbReference type="InterPro" id="IPR002121">
    <property type="entry name" value="HRDC_dom"/>
</dbReference>
<proteinExistence type="predicted"/>
<dbReference type="EMBL" id="JAFMYW010000003">
    <property type="protein sequence ID" value="MBO0949637.1"/>
    <property type="molecule type" value="Genomic_DNA"/>
</dbReference>
<evidence type="ECO:0000259" key="1">
    <source>
        <dbReference type="PROSITE" id="PS50967"/>
    </source>
</evidence>
<dbReference type="SMART" id="SM00382">
    <property type="entry name" value="AAA"/>
    <property type="match status" value="1"/>
</dbReference>
<dbReference type="Pfam" id="PF14493">
    <property type="entry name" value="HTH_40"/>
    <property type="match status" value="1"/>
</dbReference>
<reference evidence="2 3" key="1">
    <citation type="submission" date="2021-03" db="EMBL/GenBank/DDBJ databases">
        <title>Fibrella sp. HMF5405 genome sequencing and assembly.</title>
        <authorList>
            <person name="Kang H."/>
            <person name="Kim H."/>
            <person name="Bae S."/>
            <person name="Joh K."/>
        </authorList>
    </citation>
    <scope>NUCLEOTIDE SEQUENCE [LARGE SCALE GENOMIC DNA]</scope>
    <source>
        <strain evidence="2 3">HMF5405</strain>
    </source>
</reference>
<dbReference type="Proteomes" id="UP000664628">
    <property type="component" value="Unassembled WGS sequence"/>
</dbReference>
<dbReference type="InterPro" id="IPR029491">
    <property type="entry name" value="Helicase_HTH"/>
</dbReference>
<dbReference type="InterPro" id="IPR010997">
    <property type="entry name" value="HRDC-like_sf"/>
</dbReference>
<dbReference type="PANTHER" id="PTHR47642">
    <property type="entry name" value="ATP-DEPENDENT DNA HELICASE"/>
    <property type="match status" value="1"/>
</dbReference>
<keyword evidence="3" id="KW-1185">Reference proteome</keyword>
<dbReference type="Pfam" id="PF05970">
    <property type="entry name" value="PIF1"/>
    <property type="match status" value="1"/>
</dbReference>
<dbReference type="PROSITE" id="PS50967">
    <property type="entry name" value="HRDC"/>
    <property type="match status" value="1"/>
</dbReference>
<gene>
    <name evidence="2" type="ORF">J2I46_13655</name>
</gene>
<evidence type="ECO:0000313" key="3">
    <source>
        <dbReference type="Proteomes" id="UP000664628"/>
    </source>
</evidence>
<name>A0ABS3JL58_9BACT</name>
<dbReference type="InterPro" id="IPR044876">
    <property type="entry name" value="HRDC_dom_sf"/>
</dbReference>
<organism evidence="2 3">
    <name type="scientific">Fibrella forsythiae</name>
    <dbReference type="NCBI Taxonomy" id="2817061"/>
    <lineage>
        <taxon>Bacteria</taxon>
        <taxon>Pseudomonadati</taxon>
        <taxon>Bacteroidota</taxon>
        <taxon>Cytophagia</taxon>
        <taxon>Cytophagales</taxon>
        <taxon>Spirosomataceae</taxon>
        <taxon>Fibrella</taxon>
    </lineage>
</organism>
<sequence length="822" mass="92013">MPNERLDLAHNYVLHTSQNVFLTGKAGTGKTTFLHQIKQLSAKRLVVVAPTGVAAINAGGVTIHSLFQLPFGPIVPGDQGQLNRKFNSEKIKLLRTLDLLVIDEISMVRADVLDGIDAVLRRYRGGDRPFGGVQLLLIGDMQQLPPVIRDDDWALLQPHYQTGYFFSSQALQETEYVSIELTHIYRQSDQRFIDLLNGIREKTITAKGLADLNQRYIPDFAPDDEAGYITLSTHNNTAQQINNRKLAELSSPLRSYTATVLDDFPEHMYPTEHKLELKVGAQVMFIKNDVSRDKLFYNGKIGRIIAFGEDYIEVKCPGEAMSIVTGPVEWQNIRYTLDPTTKAIKSDIIGSFMQFPLRLAWAITVHKSQGLTFERAIIDAGKAFAHGQVYVALSRCKTLEGLVLQTPIPASSIKTEYNLERFHADVQERTPTEQHFQSAKRVNQEQRLYDLFSFEQAAYWLGRTRKVVGDSARSLPMNLMPELTELAAILTDKARLMAHRFQKQLPEYFAQEPLPEANEALQVRIRNASVYFHNLLTDELLPKLRALPTESDNKQVRTALLEYLDDTEKALVVNLATFAKCRDGFDALRYGEARNRAELDFVPARKQATAPAIGARQRGAAGRRDESKPSALYFELMKWRNNMASEHNAMAYQIMSQQTLTEIERVRPETIEQLAKIKGLGKAKAKRIGDELLHIIRNNPDYASAGYGNASRVGVARDQPQRAQPNVPSAAAHEATLTLFLSGKSISDIATARGISPQTVENHLAICIREGSLPIEVVVSADKLSLIYSTFGTERPLSLTGAVKTLDGRVTQRELRLAYADC</sequence>
<dbReference type="Gene3D" id="3.40.50.300">
    <property type="entry name" value="P-loop containing nucleotide triphosphate hydrolases"/>
    <property type="match status" value="2"/>
</dbReference>
<dbReference type="InterPro" id="IPR003593">
    <property type="entry name" value="AAA+_ATPase"/>
</dbReference>
<evidence type="ECO:0000313" key="2">
    <source>
        <dbReference type="EMBL" id="MBO0949637.1"/>
    </source>
</evidence>
<comment type="caution">
    <text evidence="2">The sequence shown here is derived from an EMBL/GenBank/DDBJ whole genome shotgun (WGS) entry which is preliminary data.</text>
</comment>
<dbReference type="Gene3D" id="1.10.150.80">
    <property type="entry name" value="HRDC domain"/>
    <property type="match status" value="1"/>
</dbReference>